<feature type="domain" description="Helicase C-terminal" evidence="18">
    <location>
        <begin position="439"/>
        <end position="630"/>
    </location>
</feature>
<dbReference type="GO" id="GO:0031522">
    <property type="term" value="C:cell envelope Sec protein transport complex"/>
    <property type="evidence" value="ECO:0007669"/>
    <property type="project" value="UniProtKB-ARBA"/>
</dbReference>
<feature type="domain" description="Helicase ATP-binding" evidence="17">
    <location>
        <begin position="91"/>
        <end position="249"/>
    </location>
</feature>
<dbReference type="Pfam" id="PF02810">
    <property type="entry name" value="SEC-C"/>
    <property type="match status" value="1"/>
</dbReference>
<comment type="subunit">
    <text evidence="15">Monomer and homodimer. Part of the essential Sec protein translocation apparatus which comprises SecA, SecYEG and auxiliary proteins SecDF-YajC and YidC.</text>
</comment>
<dbReference type="HAMAP" id="MF_01382">
    <property type="entry name" value="SecA"/>
    <property type="match status" value="1"/>
</dbReference>
<dbReference type="FunFam" id="3.40.50.300:FF:000113">
    <property type="entry name" value="Preprotein translocase subunit SecA"/>
    <property type="match status" value="1"/>
</dbReference>
<dbReference type="SMART" id="SM00957">
    <property type="entry name" value="SecA_DEAD"/>
    <property type="match status" value="1"/>
</dbReference>
<evidence type="ECO:0000256" key="16">
    <source>
        <dbReference type="RuleBase" id="RU003874"/>
    </source>
</evidence>
<dbReference type="InterPro" id="IPR001650">
    <property type="entry name" value="Helicase_C-like"/>
</dbReference>
<keyword evidence="5 15" id="KW-0963">Cytoplasm</keyword>
<dbReference type="EMBL" id="MIQH01000696">
    <property type="protein sequence ID" value="OIR24389.1"/>
    <property type="molecule type" value="Genomic_DNA"/>
</dbReference>
<dbReference type="PANTHER" id="PTHR30612:SF0">
    <property type="entry name" value="CHLOROPLAST PROTEIN-TRANSPORTING ATPASE"/>
    <property type="match status" value="1"/>
</dbReference>
<dbReference type="AlphaFoldDB" id="A0A1J5UEP2"/>
<evidence type="ECO:0000256" key="13">
    <source>
        <dbReference type="ARBA" id="ARBA00023010"/>
    </source>
</evidence>
<dbReference type="GO" id="GO:0008564">
    <property type="term" value="F:protein-exporting ATPase activity"/>
    <property type="evidence" value="ECO:0007669"/>
    <property type="project" value="UniProtKB-EC"/>
</dbReference>
<dbReference type="CDD" id="cd18803">
    <property type="entry name" value="SF2_C_secA"/>
    <property type="match status" value="1"/>
</dbReference>
<feature type="binding site" evidence="15">
    <location>
        <begin position="107"/>
        <end position="111"/>
    </location>
    <ligand>
        <name>ATP</name>
        <dbReference type="ChEBI" id="CHEBI:30616"/>
    </ligand>
</feature>
<dbReference type="Pfam" id="PF01043">
    <property type="entry name" value="SecA_PP_bind"/>
    <property type="match status" value="1"/>
</dbReference>
<dbReference type="GO" id="GO:0043952">
    <property type="term" value="P:protein transport by the Sec complex"/>
    <property type="evidence" value="ECO:0007669"/>
    <property type="project" value="TreeGrafter"/>
</dbReference>
<dbReference type="SUPFAM" id="SSF81886">
    <property type="entry name" value="Helical scaffold and wing domains of SecA"/>
    <property type="match status" value="1"/>
</dbReference>
<evidence type="ECO:0000259" key="17">
    <source>
        <dbReference type="PROSITE" id="PS51192"/>
    </source>
</evidence>
<dbReference type="GO" id="GO:0017038">
    <property type="term" value="P:protein import"/>
    <property type="evidence" value="ECO:0007669"/>
    <property type="project" value="InterPro"/>
</dbReference>
<evidence type="ECO:0000256" key="5">
    <source>
        <dbReference type="ARBA" id="ARBA00022490"/>
    </source>
</evidence>
<keyword evidence="10 15" id="KW-0067">ATP-binding</keyword>
<dbReference type="NCBIfam" id="NF006630">
    <property type="entry name" value="PRK09200.1"/>
    <property type="match status" value="1"/>
</dbReference>
<dbReference type="PROSITE" id="PS51194">
    <property type="entry name" value="HELICASE_CTER"/>
    <property type="match status" value="1"/>
</dbReference>
<dbReference type="Gene3D" id="3.90.1440.10">
    <property type="entry name" value="SecA, preprotein cross-linking domain"/>
    <property type="match status" value="1"/>
</dbReference>
<dbReference type="Pfam" id="PF07516">
    <property type="entry name" value="SecA_SW"/>
    <property type="match status" value="1"/>
</dbReference>
<evidence type="ECO:0000256" key="9">
    <source>
        <dbReference type="ARBA" id="ARBA00022833"/>
    </source>
</evidence>
<keyword evidence="9" id="KW-0862">Zinc</keyword>
<dbReference type="PROSITE" id="PS01312">
    <property type="entry name" value="SECA"/>
    <property type="match status" value="1"/>
</dbReference>
<dbReference type="GO" id="GO:0005524">
    <property type="term" value="F:ATP binding"/>
    <property type="evidence" value="ECO:0007669"/>
    <property type="project" value="UniProtKB-UniRule"/>
</dbReference>
<dbReference type="GO" id="GO:0046872">
    <property type="term" value="F:metal ion binding"/>
    <property type="evidence" value="ECO:0007669"/>
    <property type="project" value="UniProtKB-KW"/>
</dbReference>
<reference evidence="21" key="1">
    <citation type="submission" date="2016-09" db="EMBL/GenBank/DDBJ databases">
        <title>Genome Sequence of Bathymodiolus thermophilus sulfur-oxidizing gill endosymbiont.</title>
        <authorList>
            <person name="Ponnudurai R."/>
            <person name="Kleiner M."/>
            <person name="Sayavedra L."/>
            <person name="Thuermer A."/>
            <person name="Felbeck H."/>
            <person name="Schlueter R."/>
            <person name="Schweder T."/>
            <person name="Markert S."/>
        </authorList>
    </citation>
    <scope>NUCLEOTIDE SEQUENCE [LARGE SCALE GENOMIC DNA]</scope>
    <source>
        <strain evidence="21">BAT/CrabSpa'14</strain>
    </source>
</reference>
<dbReference type="RefSeq" id="WP_071564710.1">
    <property type="nucleotide sequence ID" value="NZ_MIQH01000696.1"/>
</dbReference>
<keyword evidence="13 15" id="KW-0811">Translocation</keyword>
<dbReference type="FunFam" id="3.40.50.300:FF:000334">
    <property type="entry name" value="Protein translocase subunit SecA"/>
    <property type="match status" value="1"/>
</dbReference>
<accession>A0A1J5UEP2</accession>
<dbReference type="InterPro" id="IPR020937">
    <property type="entry name" value="SecA_CS"/>
</dbReference>
<gene>
    <name evidence="15" type="primary">secA</name>
    <name evidence="20" type="ORF">BGC33_10300</name>
</gene>
<keyword evidence="8 15" id="KW-0547">Nucleotide-binding</keyword>
<name>A0A1J5UEP2_9GAMM</name>
<dbReference type="PANTHER" id="PTHR30612">
    <property type="entry name" value="SECA INNER MEMBRANE COMPONENT OF SEC PROTEIN SECRETION SYSTEM"/>
    <property type="match status" value="1"/>
</dbReference>
<dbReference type="InterPro" id="IPR027417">
    <property type="entry name" value="P-loop_NTPase"/>
</dbReference>
<dbReference type="Gene3D" id="3.40.50.300">
    <property type="entry name" value="P-loop containing nucleotide triphosphate hydrolases"/>
    <property type="match status" value="2"/>
</dbReference>
<evidence type="ECO:0000259" key="19">
    <source>
        <dbReference type="PROSITE" id="PS51196"/>
    </source>
</evidence>
<protein>
    <recommendedName>
        <fullName evidence="15 16">Protein translocase subunit SecA</fullName>
        <ecNumber evidence="15">7.4.2.8</ecNumber>
    </recommendedName>
</protein>
<dbReference type="InterPro" id="IPR011130">
    <property type="entry name" value="SecA_preprotein_X-link_dom"/>
</dbReference>
<evidence type="ECO:0000256" key="4">
    <source>
        <dbReference type="ARBA" id="ARBA00022475"/>
    </source>
</evidence>
<dbReference type="NCBIfam" id="NF009538">
    <property type="entry name" value="PRK12904.1"/>
    <property type="match status" value="1"/>
</dbReference>
<dbReference type="InterPro" id="IPR011115">
    <property type="entry name" value="SecA_DEAD"/>
</dbReference>
<keyword evidence="4 15" id="KW-1003">Cell membrane</keyword>
<evidence type="ECO:0000256" key="15">
    <source>
        <dbReference type="HAMAP-Rule" id="MF_01382"/>
    </source>
</evidence>
<evidence type="ECO:0000256" key="10">
    <source>
        <dbReference type="ARBA" id="ARBA00022840"/>
    </source>
</evidence>
<feature type="domain" description="SecA family profile" evidence="19">
    <location>
        <begin position="5"/>
        <end position="614"/>
    </location>
</feature>
<dbReference type="GO" id="GO:0006605">
    <property type="term" value="P:protein targeting"/>
    <property type="evidence" value="ECO:0007669"/>
    <property type="project" value="UniProtKB-UniRule"/>
</dbReference>
<sequence length="899" mass="100584">MNIINKLAAKVVGSRNDRLVKKLTKTVASVNAFESALQALDDKMLSAKTQEFKQKVENQETLDSLLPEAFAVVREASVRVLELRHHDVQMIGGMVLHNGNIAEMGTGEGKTLVATLPAYLNALTGKGVHIVTVNDYLAVRDAQWMGKVFEFLGLSVGIVTSNMPPEDKKDAYNCDIVYATNNELGFDYLRDNMAFTTEQKVQRSPNFAIIDEVDSILIDEARTPLIISGPADDYAEIYQATNQMIPSFTEQIETGEGKEVVVEKAGDYTIDEKNKQVFLTDDGHNKAEELLVNAGILSEGASLYDASNILLMQHINSALRAHMLFHKDDHYIVNDDEVVIVDEFTGRTMPGRRWSEGLHQAIEAKEGVSIKKENQTLASITFQNYFRLYSKLSGMTGTADTEAVEFQAIYNLETTVVPSNKPSARNDMSDQIYLTLGEKLEAIAKDVENCQKIGQPVLVGTSSIENSEAISELLTSKKIKHEVLNAKQHEREAQIIANAGSIGAVTIATNMAGRGTDIVLGGKLEGEITDKQKADWQVQHDEVIKAGGLHIVGTERNESRRVDNQLRGRSGRQGDVGSTRFYLSLEDDLMRIFASEKMATMMQRLGMEKGEAIEHKMVNRAIENAQKKVEGMHYDSRKHLLEYDDVSNDQRKVVYGLRDELMSVDNVQDRFIAMRKTVISNLFSNYISTAQTEEDWDIEGLHHALQSDYAADFPIQEWLDEGVDVDELESRVEQGLTQIFTYKEGIIGSKQMRDFEKAVMLQTLDHFWKEHLAAMDYLRQSINLRGYAQKNPTQEYKRESFIMFTALLDTIDLEIVKALSSVTLNAESSADDIEQQNNEEASATHDTLLEEPIQPQEVITTNNETDDNHPQTYQRIGAKVGRNDPCPCGSGKKYKNCHG</sequence>
<evidence type="ECO:0000256" key="11">
    <source>
        <dbReference type="ARBA" id="ARBA00022927"/>
    </source>
</evidence>
<dbReference type="Proteomes" id="UP000182798">
    <property type="component" value="Unassembled WGS sequence"/>
</dbReference>
<dbReference type="Pfam" id="PF21090">
    <property type="entry name" value="P-loop_SecA"/>
    <property type="match status" value="1"/>
</dbReference>
<dbReference type="InterPro" id="IPR036266">
    <property type="entry name" value="SecA_Wing/Scaffold_sf"/>
</dbReference>
<keyword evidence="3 15" id="KW-0813">Transport</keyword>
<organism evidence="20 21">
    <name type="scientific">Bathymodiolus thermophilus thioautotrophic gill symbiont</name>
    <dbReference type="NCBI Taxonomy" id="2360"/>
    <lineage>
        <taxon>Bacteria</taxon>
        <taxon>Pseudomonadati</taxon>
        <taxon>Pseudomonadota</taxon>
        <taxon>Gammaproteobacteria</taxon>
        <taxon>sulfur-oxidizing symbionts</taxon>
    </lineage>
</organism>
<dbReference type="GO" id="GO:0005829">
    <property type="term" value="C:cytosol"/>
    <property type="evidence" value="ECO:0007669"/>
    <property type="project" value="TreeGrafter"/>
</dbReference>
<dbReference type="Gene3D" id="1.10.3060.10">
    <property type="entry name" value="Helical scaffold and wing domains of SecA"/>
    <property type="match status" value="1"/>
</dbReference>
<dbReference type="Pfam" id="PF07517">
    <property type="entry name" value="SecA_DEAD"/>
    <property type="match status" value="1"/>
</dbReference>
<keyword evidence="6" id="KW-0997">Cell inner membrane</keyword>
<dbReference type="FunFam" id="1.10.3060.10:FF:000003">
    <property type="entry name" value="Protein translocase subunit SecA"/>
    <property type="match status" value="1"/>
</dbReference>
<evidence type="ECO:0000256" key="12">
    <source>
        <dbReference type="ARBA" id="ARBA00022967"/>
    </source>
</evidence>
<comment type="cofactor">
    <cofactor evidence="1">
        <name>Zn(2+)</name>
        <dbReference type="ChEBI" id="CHEBI:29105"/>
    </cofactor>
</comment>
<feature type="binding site" evidence="15">
    <location>
        <position position="89"/>
    </location>
    <ligand>
        <name>ATP</name>
        <dbReference type="ChEBI" id="CHEBI:30616"/>
    </ligand>
</feature>
<dbReference type="PROSITE" id="PS51196">
    <property type="entry name" value="SECA_MOTOR_DEAD"/>
    <property type="match status" value="1"/>
</dbReference>
<feature type="binding site" evidence="15">
    <location>
        <position position="517"/>
    </location>
    <ligand>
        <name>ATP</name>
        <dbReference type="ChEBI" id="CHEBI:30616"/>
    </ligand>
</feature>
<keyword evidence="12 15" id="KW-1278">Translocase</keyword>
<dbReference type="InterPro" id="IPR044722">
    <property type="entry name" value="SecA_SF2_C"/>
</dbReference>
<comment type="catalytic activity">
    <reaction evidence="15">
        <text>ATP + H2O + cellular proteinSide 1 = ADP + phosphate + cellular proteinSide 2.</text>
        <dbReference type="EC" id="7.4.2.8"/>
    </reaction>
</comment>
<dbReference type="NCBIfam" id="TIGR00963">
    <property type="entry name" value="secA"/>
    <property type="match status" value="1"/>
</dbReference>
<dbReference type="SUPFAM" id="SSF52540">
    <property type="entry name" value="P-loop containing nucleoside triphosphate hydrolases"/>
    <property type="match status" value="2"/>
</dbReference>
<keyword evidence="11 15" id="KW-0653">Protein transport</keyword>
<comment type="similarity">
    <text evidence="2 15 16">Belongs to the SecA family.</text>
</comment>
<dbReference type="PRINTS" id="PR00906">
    <property type="entry name" value="SECA"/>
</dbReference>
<dbReference type="PROSITE" id="PS51192">
    <property type="entry name" value="HELICASE_ATP_BIND_1"/>
    <property type="match status" value="1"/>
</dbReference>
<comment type="subcellular location">
    <subcellularLocation>
        <location evidence="15">Cell membrane</location>
        <topology evidence="15">Peripheral membrane protein</topology>
        <orientation evidence="15">Cytoplasmic side</orientation>
    </subcellularLocation>
    <subcellularLocation>
        <location evidence="15">Cytoplasm</location>
    </subcellularLocation>
    <text evidence="15">Distribution is 50-50.</text>
</comment>
<dbReference type="InterPro" id="IPR014018">
    <property type="entry name" value="SecA_motor_DEAD"/>
</dbReference>
<evidence type="ECO:0000256" key="6">
    <source>
        <dbReference type="ARBA" id="ARBA00022519"/>
    </source>
</evidence>
<evidence type="ECO:0000313" key="21">
    <source>
        <dbReference type="Proteomes" id="UP000182798"/>
    </source>
</evidence>
<evidence type="ECO:0000256" key="7">
    <source>
        <dbReference type="ARBA" id="ARBA00022723"/>
    </source>
</evidence>
<dbReference type="SUPFAM" id="SSF81767">
    <property type="entry name" value="Pre-protein crosslinking domain of SecA"/>
    <property type="match status" value="1"/>
</dbReference>
<dbReference type="InterPro" id="IPR011116">
    <property type="entry name" value="SecA_Wing/Scaffold"/>
</dbReference>
<keyword evidence="7" id="KW-0479">Metal-binding</keyword>
<evidence type="ECO:0000259" key="18">
    <source>
        <dbReference type="PROSITE" id="PS51194"/>
    </source>
</evidence>
<dbReference type="InterPro" id="IPR014001">
    <property type="entry name" value="Helicase_ATP-bd"/>
</dbReference>
<comment type="function">
    <text evidence="15">Part of the Sec protein translocase complex. Interacts with the SecYEG preprotein conducting channel. Has a central role in coupling the hydrolysis of ATP to the transfer of proteins into and across the cell membrane, serving both as a receptor for the preprotein-SecB complex and as an ATP-driven molecular motor driving the stepwise translocation of polypeptide chains across the membrane.</text>
</comment>
<dbReference type="CDD" id="cd17928">
    <property type="entry name" value="DEXDc_SecA"/>
    <property type="match status" value="1"/>
</dbReference>
<evidence type="ECO:0000256" key="1">
    <source>
        <dbReference type="ARBA" id="ARBA00001947"/>
    </source>
</evidence>
<proteinExistence type="inferred from homology"/>
<keyword evidence="14 15" id="KW-0472">Membrane</keyword>
<evidence type="ECO:0000256" key="3">
    <source>
        <dbReference type="ARBA" id="ARBA00022448"/>
    </source>
</evidence>
<dbReference type="GO" id="GO:0005886">
    <property type="term" value="C:plasma membrane"/>
    <property type="evidence" value="ECO:0007669"/>
    <property type="project" value="UniProtKB-SubCell"/>
</dbReference>
<dbReference type="InterPro" id="IPR036670">
    <property type="entry name" value="SecA_X-link_sf"/>
</dbReference>
<dbReference type="SMART" id="SM00958">
    <property type="entry name" value="SecA_PP_bind"/>
    <property type="match status" value="1"/>
</dbReference>
<comment type="caution">
    <text evidence="20">The sequence shown here is derived from an EMBL/GenBank/DDBJ whole genome shotgun (WGS) entry which is preliminary data.</text>
</comment>
<dbReference type="EC" id="7.4.2.8" evidence="15"/>
<dbReference type="InterPro" id="IPR000185">
    <property type="entry name" value="SecA"/>
</dbReference>
<evidence type="ECO:0000256" key="14">
    <source>
        <dbReference type="ARBA" id="ARBA00023136"/>
    </source>
</evidence>
<dbReference type="InterPro" id="IPR004027">
    <property type="entry name" value="SEC_C_motif"/>
</dbReference>
<evidence type="ECO:0000313" key="20">
    <source>
        <dbReference type="EMBL" id="OIR24389.1"/>
    </source>
</evidence>
<dbReference type="FunFam" id="3.90.1440.10:FF:000001">
    <property type="entry name" value="Preprotein translocase subunit SecA"/>
    <property type="match status" value="1"/>
</dbReference>
<dbReference type="GO" id="GO:0065002">
    <property type="term" value="P:intracellular protein transmembrane transport"/>
    <property type="evidence" value="ECO:0007669"/>
    <property type="project" value="UniProtKB-UniRule"/>
</dbReference>
<evidence type="ECO:0000256" key="8">
    <source>
        <dbReference type="ARBA" id="ARBA00022741"/>
    </source>
</evidence>
<evidence type="ECO:0000256" key="2">
    <source>
        <dbReference type="ARBA" id="ARBA00007650"/>
    </source>
</evidence>